<gene>
    <name evidence="1" type="ORF">PAA8504_03301</name>
</gene>
<name>A0A2R8BZ94_9RHOB</name>
<dbReference type="AlphaFoldDB" id="A0A2R8BZ94"/>
<evidence type="ECO:0000313" key="1">
    <source>
        <dbReference type="EMBL" id="SPJ25450.1"/>
    </source>
</evidence>
<dbReference type="GO" id="GO:0008270">
    <property type="term" value="F:zinc ion binding"/>
    <property type="evidence" value="ECO:0007669"/>
    <property type="project" value="InterPro"/>
</dbReference>
<dbReference type="EMBL" id="ONZF01000009">
    <property type="protein sequence ID" value="SPJ25450.1"/>
    <property type="molecule type" value="Genomic_DNA"/>
</dbReference>
<dbReference type="SUPFAM" id="SSF57783">
    <property type="entry name" value="Zinc beta-ribbon"/>
    <property type="match status" value="1"/>
</dbReference>
<sequence length="113" mass="12364">MTTKEAQPRHPLQPHDISRFIAAVNAAAMSRLDSLLHQWLPGGRREGREYVALNPTRADRSPGSFKINIARGVWADFATDDAGSDPVSLYAYLNGIGQLAAAKRLARELGVRP</sequence>
<proteinExistence type="predicted"/>
<reference evidence="1 2" key="1">
    <citation type="submission" date="2018-03" db="EMBL/GenBank/DDBJ databases">
        <authorList>
            <person name="Keele B.F."/>
        </authorList>
    </citation>
    <scope>NUCLEOTIDE SEQUENCE [LARGE SCALE GENOMIC DNA]</scope>
    <source>
        <strain evidence="1 2">CECT 8504</strain>
    </source>
</reference>
<dbReference type="Gene3D" id="3.90.580.10">
    <property type="entry name" value="Zinc finger, CHC2-type domain"/>
    <property type="match status" value="1"/>
</dbReference>
<dbReference type="RefSeq" id="WP_219928938.1">
    <property type="nucleotide sequence ID" value="NZ_ONZF01000009.1"/>
</dbReference>
<evidence type="ECO:0008006" key="3">
    <source>
        <dbReference type="Google" id="ProtNLM"/>
    </source>
</evidence>
<protein>
    <recommendedName>
        <fullName evidence="3">DNA primase</fullName>
    </recommendedName>
</protein>
<organism evidence="1 2">
    <name type="scientific">Palleronia abyssalis</name>
    <dbReference type="NCBI Taxonomy" id="1501240"/>
    <lineage>
        <taxon>Bacteria</taxon>
        <taxon>Pseudomonadati</taxon>
        <taxon>Pseudomonadota</taxon>
        <taxon>Alphaproteobacteria</taxon>
        <taxon>Rhodobacterales</taxon>
        <taxon>Roseobacteraceae</taxon>
        <taxon>Palleronia</taxon>
    </lineage>
</organism>
<evidence type="ECO:0000313" key="2">
    <source>
        <dbReference type="Proteomes" id="UP000244912"/>
    </source>
</evidence>
<accession>A0A2R8BZ94</accession>
<dbReference type="GO" id="GO:0003677">
    <property type="term" value="F:DNA binding"/>
    <property type="evidence" value="ECO:0007669"/>
    <property type="project" value="InterPro"/>
</dbReference>
<dbReference type="InterPro" id="IPR036977">
    <property type="entry name" value="DNA_primase_Znf_CHC2"/>
</dbReference>
<dbReference type="Proteomes" id="UP000244912">
    <property type="component" value="Unassembled WGS sequence"/>
</dbReference>
<keyword evidence="2" id="KW-1185">Reference proteome</keyword>
<dbReference type="GO" id="GO:0006260">
    <property type="term" value="P:DNA replication"/>
    <property type="evidence" value="ECO:0007669"/>
    <property type="project" value="InterPro"/>
</dbReference>